<sequence length="470" mass="51963">MGFDHRDTGTPEACWREAGVQDLPALGVEAMPAGATFIILAAHPDDEALGAAGLLARLRRSAHRVVVLLFTAGERSHPASPTHSTKELREMRLREFDAALDLFDHERLSRRFVGLPDGQLDAFSQRIADEIAVEVDQHQGHVVLVSPYSRDGHGDHEAIGAAALQLGRDRHTTVLEYPIWYWHWADPADEAWRSWSFLPDPANFDRQAVFDCYPSQVSALSDQPGDEAIVGPAHLDHFRRGGDTFAVSDFRAAATPVSCGGGSSQTLHDASAASAVFDEVHVQRCDPWQVWSSEYEIAKRRNLLTHLPAVPYAHILEIGCSVGALTHELAGVGAQVTAVDASSQALRIARRRGAAPSSAINFVHATIPFEWPQGTFDCVVLSETGFYLSRSQLFDTLEKIDGSTTVRFVLVLCHWRGEIDDWPLDADEVHRICLGAWPRHRIEHRYEGDYRLDIITIDKDFRPSAAEGHA</sequence>
<dbReference type="SUPFAM" id="SSF102588">
    <property type="entry name" value="LmbE-like"/>
    <property type="match status" value="1"/>
</dbReference>
<name>A0A0B9A1W1_BRELN</name>
<reference evidence="3 4" key="1">
    <citation type="submission" date="2014-11" db="EMBL/GenBank/DDBJ databases">
        <title>Draft Genome Sequence of Brevibacterium linens AE038-8.</title>
        <authorList>
            <person name="Maizel D."/>
            <person name="Utturkar S.M."/>
            <person name="Brown S.D."/>
            <person name="Ferrero M."/>
            <person name="Rosen B.P."/>
        </authorList>
    </citation>
    <scope>NUCLEOTIDE SEQUENCE [LARGE SCALE GENOMIC DNA]</scope>
    <source>
        <strain evidence="3 4">AE038-8</strain>
    </source>
</reference>
<dbReference type="PANTHER" id="PTHR12993:SF11">
    <property type="entry name" value="N-ACETYLGLUCOSAMINYL-PHOSPHATIDYLINOSITOL DE-N-ACETYLASE"/>
    <property type="match status" value="1"/>
</dbReference>
<dbReference type="Gene3D" id="3.40.50.150">
    <property type="entry name" value="Vaccinia Virus protein VP39"/>
    <property type="match status" value="1"/>
</dbReference>
<comment type="caution">
    <text evidence="3">The sequence shown here is derived from an EMBL/GenBank/DDBJ whole genome shotgun (WGS) entry which is preliminary data.</text>
</comment>
<keyword evidence="1" id="KW-0862">Zinc</keyword>
<dbReference type="PANTHER" id="PTHR12993">
    <property type="entry name" value="N-ACETYLGLUCOSAMINYL-PHOSPHATIDYLINOSITOL DE-N-ACETYLASE-RELATED"/>
    <property type="match status" value="1"/>
</dbReference>
<dbReference type="OrthoDB" id="116799at2"/>
<dbReference type="Pfam" id="PF02585">
    <property type="entry name" value="PIG-L"/>
    <property type="match status" value="1"/>
</dbReference>
<dbReference type="InterPro" id="IPR041698">
    <property type="entry name" value="Methyltransf_25"/>
</dbReference>
<dbReference type="Gene3D" id="3.40.50.10320">
    <property type="entry name" value="LmbE-like"/>
    <property type="match status" value="1"/>
</dbReference>
<evidence type="ECO:0000259" key="2">
    <source>
        <dbReference type="Pfam" id="PF13649"/>
    </source>
</evidence>
<protein>
    <submittedName>
        <fullName evidence="3">LmbE family protein</fullName>
    </submittedName>
</protein>
<feature type="domain" description="Methyltransferase" evidence="2">
    <location>
        <begin position="315"/>
        <end position="399"/>
    </location>
</feature>
<organism evidence="3 4">
    <name type="scientific">Brevibacterium linens</name>
    <dbReference type="NCBI Taxonomy" id="1703"/>
    <lineage>
        <taxon>Bacteria</taxon>
        <taxon>Bacillati</taxon>
        <taxon>Actinomycetota</taxon>
        <taxon>Actinomycetes</taxon>
        <taxon>Micrococcales</taxon>
        <taxon>Brevibacteriaceae</taxon>
        <taxon>Brevibacterium</taxon>
    </lineage>
</organism>
<dbReference type="CDD" id="cd02440">
    <property type="entry name" value="AdoMet_MTases"/>
    <property type="match status" value="1"/>
</dbReference>
<gene>
    <name evidence="3" type="ORF">AE0388_1738</name>
</gene>
<dbReference type="InterPro" id="IPR024078">
    <property type="entry name" value="LmbE-like_dom_sf"/>
</dbReference>
<dbReference type="InterPro" id="IPR003737">
    <property type="entry name" value="GlcNAc_PI_deacetylase-related"/>
</dbReference>
<dbReference type="Proteomes" id="UP000031488">
    <property type="component" value="Unassembled WGS sequence"/>
</dbReference>
<evidence type="ECO:0000313" key="3">
    <source>
        <dbReference type="EMBL" id="KHS52755.1"/>
    </source>
</evidence>
<dbReference type="EMBL" id="JTJZ01000018">
    <property type="protein sequence ID" value="KHS52755.1"/>
    <property type="molecule type" value="Genomic_DNA"/>
</dbReference>
<accession>A0A0B9A1W1</accession>
<dbReference type="SUPFAM" id="SSF53335">
    <property type="entry name" value="S-adenosyl-L-methionine-dependent methyltransferases"/>
    <property type="match status" value="1"/>
</dbReference>
<dbReference type="Pfam" id="PF13649">
    <property type="entry name" value="Methyltransf_25"/>
    <property type="match status" value="1"/>
</dbReference>
<keyword evidence="4" id="KW-1185">Reference proteome</keyword>
<dbReference type="InterPro" id="IPR029063">
    <property type="entry name" value="SAM-dependent_MTases_sf"/>
</dbReference>
<proteinExistence type="predicted"/>
<evidence type="ECO:0000313" key="4">
    <source>
        <dbReference type="Proteomes" id="UP000031488"/>
    </source>
</evidence>
<dbReference type="GO" id="GO:0016811">
    <property type="term" value="F:hydrolase activity, acting on carbon-nitrogen (but not peptide) bonds, in linear amides"/>
    <property type="evidence" value="ECO:0007669"/>
    <property type="project" value="TreeGrafter"/>
</dbReference>
<dbReference type="GO" id="GO:0016137">
    <property type="term" value="P:glycoside metabolic process"/>
    <property type="evidence" value="ECO:0007669"/>
    <property type="project" value="UniProtKB-ARBA"/>
</dbReference>
<evidence type="ECO:0000256" key="1">
    <source>
        <dbReference type="ARBA" id="ARBA00022833"/>
    </source>
</evidence>
<dbReference type="RefSeq" id="WP_039209169.1">
    <property type="nucleotide sequence ID" value="NZ_JTJZ01000018.1"/>
</dbReference>
<dbReference type="AlphaFoldDB" id="A0A0B9A1W1"/>
<dbReference type="PATRIC" id="fig|1703.6.peg.1620"/>